<dbReference type="Proteomes" id="UP000319353">
    <property type="component" value="Unassembled WGS sequence"/>
</dbReference>
<evidence type="ECO:0000313" key="1">
    <source>
        <dbReference type="EMBL" id="TMJ04354.1"/>
    </source>
</evidence>
<dbReference type="AlphaFoldDB" id="A0A537L8L4"/>
<sequence length="106" mass="12025">MPNPRGQLLRAAVGFATCSMPSYDRALHALRLYLDSWAGIGRLAVGMARQGYDLQLTQYDDRGWRATFYTTRVEHSPTSATCTGWERTPWRATAWEALQKSEEGDR</sequence>
<comment type="caution">
    <text evidence="1">The sequence shown here is derived from an EMBL/GenBank/DDBJ whole genome shotgun (WGS) entry which is preliminary data.</text>
</comment>
<name>A0A537L8L4_9BACT</name>
<protein>
    <submittedName>
        <fullName evidence="1">Uncharacterized protein</fullName>
    </submittedName>
</protein>
<organism evidence="1 2">
    <name type="scientific">Candidatus Segetimicrobium genomatis</name>
    <dbReference type="NCBI Taxonomy" id="2569760"/>
    <lineage>
        <taxon>Bacteria</taxon>
        <taxon>Bacillati</taxon>
        <taxon>Candidatus Sysuimicrobiota</taxon>
        <taxon>Candidatus Sysuimicrobiia</taxon>
        <taxon>Candidatus Sysuimicrobiales</taxon>
        <taxon>Candidatus Segetimicrobiaceae</taxon>
        <taxon>Candidatus Segetimicrobium</taxon>
    </lineage>
</organism>
<proteinExistence type="predicted"/>
<gene>
    <name evidence="1" type="ORF">E6H01_04285</name>
</gene>
<dbReference type="EMBL" id="VBAL01000045">
    <property type="protein sequence ID" value="TMJ04354.1"/>
    <property type="molecule type" value="Genomic_DNA"/>
</dbReference>
<reference evidence="1 2" key="1">
    <citation type="journal article" date="2019" name="Nat. Microbiol.">
        <title>Mediterranean grassland soil C-N compound turnover is dependent on rainfall and depth, and is mediated by genomically divergent microorganisms.</title>
        <authorList>
            <person name="Diamond S."/>
            <person name="Andeer P.F."/>
            <person name="Li Z."/>
            <person name="Crits-Christoph A."/>
            <person name="Burstein D."/>
            <person name="Anantharaman K."/>
            <person name="Lane K.R."/>
            <person name="Thomas B.C."/>
            <person name="Pan C."/>
            <person name="Northen T.R."/>
            <person name="Banfield J.F."/>
        </authorList>
    </citation>
    <scope>NUCLEOTIDE SEQUENCE [LARGE SCALE GENOMIC DNA]</scope>
    <source>
        <strain evidence="1">NP_4</strain>
    </source>
</reference>
<evidence type="ECO:0000313" key="2">
    <source>
        <dbReference type="Proteomes" id="UP000319353"/>
    </source>
</evidence>
<accession>A0A537L8L4</accession>